<dbReference type="AlphaFoldDB" id="A0AAD8AJX1"/>
<feature type="transmembrane region" description="Helical" evidence="6">
    <location>
        <begin position="46"/>
        <end position="63"/>
    </location>
</feature>
<feature type="transmembrane region" description="Helical" evidence="6">
    <location>
        <begin position="24"/>
        <end position="40"/>
    </location>
</feature>
<protein>
    <recommendedName>
        <fullName evidence="6">Reticulon-like protein</fullName>
    </recommendedName>
</protein>
<dbReference type="InterPro" id="IPR003388">
    <property type="entry name" value="Reticulon"/>
</dbReference>
<sequence>MGGLKIRREDLVELVYWRDPKKSGIVFGTVLGILLSLTYFSLISVVAYLSLVLLTGTISFRIYKMFFRLSKKLQMVILLRKFWNWT</sequence>
<evidence type="ECO:0000256" key="2">
    <source>
        <dbReference type="ARBA" id="ARBA00022692"/>
    </source>
</evidence>
<keyword evidence="2 6" id="KW-0812">Transmembrane</keyword>
<organism evidence="8 9">
    <name type="scientific">Diploptera punctata</name>
    <name type="common">Pacific beetle cockroach</name>
    <dbReference type="NCBI Taxonomy" id="6984"/>
    <lineage>
        <taxon>Eukaryota</taxon>
        <taxon>Metazoa</taxon>
        <taxon>Ecdysozoa</taxon>
        <taxon>Arthropoda</taxon>
        <taxon>Hexapoda</taxon>
        <taxon>Insecta</taxon>
        <taxon>Pterygota</taxon>
        <taxon>Neoptera</taxon>
        <taxon>Polyneoptera</taxon>
        <taxon>Dictyoptera</taxon>
        <taxon>Blattodea</taxon>
        <taxon>Blaberoidea</taxon>
        <taxon>Blaberidae</taxon>
        <taxon>Diplopterinae</taxon>
        <taxon>Diploptera</taxon>
    </lineage>
</organism>
<dbReference type="PANTHER" id="PTHR45799:SF2">
    <property type="entry name" value="RETICULON-LIKE PROTEIN"/>
    <property type="match status" value="1"/>
</dbReference>
<keyword evidence="3 6" id="KW-0256">Endoplasmic reticulum</keyword>
<evidence type="ECO:0000256" key="5">
    <source>
        <dbReference type="ARBA" id="ARBA00023136"/>
    </source>
</evidence>
<keyword evidence="4 6" id="KW-1133">Transmembrane helix</keyword>
<dbReference type="Proteomes" id="UP001233999">
    <property type="component" value="Unassembled WGS sequence"/>
</dbReference>
<name>A0AAD8AJX1_DIPPU</name>
<feature type="domain" description="Reticulon" evidence="7">
    <location>
        <begin position="11"/>
        <end position="86"/>
    </location>
</feature>
<accession>A0AAD8AJX1</accession>
<dbReference type="EMBL" id="JASPKZ010000378">
    <property type="protein sequence ID" value="KAJ9600528.1"/>
    <property type="molecule type" value="Genomic_DNA"/>
</dbReference>
<reference evidence="8" key="1">
    <citation type="journal article" date="2023" name="IScience">
        <title>Live-bearing cockroach genome reveals convergent evolutionary mechanisms linked to viviparity in insects and beyond.</title>
        <authorList>
            <person name="Fouks B."/>
            <person name="Harrison M.C."/>
            <person name="Mikhailova A.A."/>
            <person name="Marchal E."/>
            <person name="English S."/>
            <person name="Carruthers M."/>
            <person name="Jennings E.C."/>
            <person name="Chiamaka E.L."/>
            <person name="Frigard R.A."/>
            <person name="Pippel M."/>
            <person name="Attardo G.M."/>
            <person name="Benoit J.B."/>
            <person name="Bornberg-Bauer E."/>
            <person name="Tobe S.S."/>
        </authorList>
    </citation>
    <scope>NUCLEOTIDE SEQUENCE</scope>
    <source>
        <strain evidence="8">Stay&amp;Tobe</strain>
    </source>
</reference>
<evidence type="ECO:0000259" key="7">
    <source>
        <dbReference type="PROSITE" id="PS50845"/>
    </source>
</evidence>
<reference evidence="8" key="2">
    <citation type="submission" date="2023-05" db="EMBL/GenBank/DDBJ databases">
        <authorList>
            <person name="Fouks B."/>
        </authorList>
    </citation>
    <scope>NUCLEOTIDE SEQUENCE</scope>
    <source>
        <strain evidence="8">Stay&amp;Tobe</strain>
        <tissue evidence="8">Testes</tissue>
    </source>
</reference>
<evidence type="ECO:0000256" key="3">
    <source>
        <dbReference type="ARBA" id="ARBA00022824"/>
    </source>
</evidence>
<gene>
    <name evidence="8" type="ORF">L9F63_026334</name>
</gene>
<proteinExistence type="predicted"/>
<evidence type="ECO:0000313" key="8">
    <source>
        <dbReference type="EMBL" id="KAJ9600528.1"/>
    </source>
</evidence>
<dbReference type="Pfam" id="PF02453">
    <property type="entry name" value="Reticulon"/>
    <property type="match status" value="1"/>
</dbReference>
<dbReference type="PROSITE" id="PS50845">
    <property type="entry name" value="RETICULON"/>
    <property type="match status" value="1"/>
</dbReference>
<dbReference type="PANTHER" id="PTHR45799">
    <property type="entry name" value="RETICULON-LIKE PROTEIN"/>
    <property type="match status" value="1"/>
</dbReference>
<keyword evidence="9" id="KW-1185">Reference proteome</keyword>
<evidence type="ECO:0000313" key="9">
    <source>
        <dbReference type="Proteomes" id="UP001233999"/>
    </source>
</evidence>
<comment type="subcellular location">
    <subcellularLocation>
        <location evidence="1 6">Endoplasmic reticulum membrane</location>
        <topology evidence="1 6">Multi-pass membrane protein</topology>
    </subcellularLocation>
</comment>
<evidence type="ECO:0000256" key="6">
    <source>
        <dbReference type="RuleBase" id="RU363132"/>
    </source>
</evidence>
<dbReference type="InterPro" id="IPR046964">
    <property type="entry name" value="RTN1-4"/>
</dbReference>
<keyword evidence="5 6" id="KW-0472">Membrane</keyword>
<dbReference type="GO" id="GO:0005789">
    <property type="term" value="C:endoplasmic reticulum membrane"/>
    <property type="evidence" value="ECO:0007669"/>
    <property type="project" value="UniProtKB-SubCell"/>
</dbReference>
<evidence type="ECO:0000256" key="1">
    <source>
        <dbReference type="ARBA" id="ARBA00004477"/>
    </source>
</evidence>
<evidence type="ECO:0000256" key="4">
    <source>
        <dbReference type="ARBA" id="ARBA00022989"/>
    </source>
</evidence>
<comment type="caution">
    <text evidence="8">The sequence shown here is derived from an EMBL/GenBank/DDBJ whole genome shotgun (WGS) entry which is preliminary data.</text>
</comment>